<organism evidence="2 3">
    <name type="scientific">Shuttleworthella satelles DSM 14600</name>
    <dbReference type="NCBI Taxonomy" id="626523"/>
    <lineage>
        <taxon>Bacteria</taxon>
        <taxon>Bacillati</taxon>
        <taxon>Bacillota</taxon>
        <taxon>Clostridia</taxon>
        <taxon>Lachnospirales</taxon>
        <taxon>Lachnospiraceae</taxon>
        <taxon>Shuttleworthella</taxon>
    </lineage>
</organism>
<dbReference type="RefSeq" id="WP_006906121.1">
    <property type="nucleotide sequence ID" value="NZ_GG665866.1"/>
</dbReference>
<keyword evidence="3" id="KW-1185">Reference proteome</keyword>
<feature type="transmembrane region" description="Helical" evidence="1">
    <location>
        <begin position="165"/>
        <end position="187"/>
    </location>
</feature>
<proteinExistence type="predicted"/>
<dbReference type="HOGENOM" id="CLU_1160455_0_0_9"/>
<comment type="caution">
    <text evidence="2">The sequence shown here is derived from an EMBL/GenBank/DDBJ whole genome shotgun (WGS) entry which is preliminary data.</text>
</comment>
<reference evidence="2" key="1">
    <citation type="submission" date="2009-04" db="EMBL/GenBank/DDBJ databases">
        <authorList>
            <person name="Weinstock G."/>
            <person name="Sodergren E."/>
            <person name="Clifton S."/>
            <person name="Fulton L."/>
            <person name="Fulton B."/>
            <person name="Courtney L."/>
            <person name="Fronick C."/>
            <person name="Harrison M."/>
            <person name="Strong C."/>
            <person name="Farmer C."/>
            <person name="Delahaunty K."/>
            <person name="Markovic C."/>
            <person name="Hall O."/>
            <person name="Minx P."/>
            <person name="Tomlinson C."/>
            <person name="Mitreva M."/>
            <person name="Nelson J."/>
            <person name="Hou S."/>
            <person name="Wollam A."/>
            <person name="Pepin K.H."/>
            <person name="Johnson M."/>
            <person name="Bhonagiri V."/>
            <person name="Nash W.E."/>
            <person name="Warren W."/>
            <person name="Chinwalla A."/>
            <person name="Mardis E.R."/>
            <person name="Wilson R.K."/>
        </authorList>
    </citation>
    <scope>NUCLEOTIDE SEQUENCE [LARGE SCALE GENOMIC DNA]</scope>
    <source>
        <strain evidence="2">DSM 14600</strain>
    </source>
</reference>
<sequence length="239" mass="26212">MDKFNGGLRPGLVVNWSIDLALQGLFIGLGIYLFRKSAEGQSLAAYLLLSGFLIRGLSSMAVYVVKGHYRSLGNDSFRSGLLLTLACALAAIRMGAVTEHFSLFLGVLFLYAGAGFAQSALQILLLKRKFWYLPLLFAILTAICAILLILDPGALISGKFERACFAMVFVGVMGIFSQILSLMQLLFSRHLEKKEFRRMQEANRSFMADESTEVIADGAEAGDIASEDDMQILSEDESE</sequence>
<dbReference type="EMBL" id="ACIP02000002">
    <property type="protein sequence ID" value="EEP28303.1"/>
    <property type="molecule type" value="Genomic_DNA"/>
</dbReference>
<dbReference type="Proteomes" id="UP000003494">
    <property type="component" value="Unassembled WGS sequence"/>
</dbReference>
<evidence type="ECO:0000256" key="1">
    <source>
        <dbReference type="SAM" id="Phobius"/>
    </source>
</evidence>
<protein>
    <submittedName>
        <fullName evidence="2">Uncharacterized protein</fullName>
    </submittedName>
</protein>
<feature type="transmembrane region" description="Helical" evidence="1">
    <location>
        <begin position="77"/>
        <end position="96"/>
    </location>
</feature>
<gene>
    <name evidence="2" type="ORF">GCWU000342_01111</name>
</gene>
<dbReference type="AlphaFoldDB" id="C4GB10"/>
<keyword evidence="1" id="KW-1133">Transmembrane helix</keyword>
<feature type="transmembrane region" description="Helical" evidence="1">
    <location>
        <begin position="131"/>
        <end position="150"/>
    </location>
</feature>
<name>C4GB10_9FIRM</name>
<evidence type="ECO:0000313" key="2">
    <source>
        <dbReference type="EMBL" id="EEP28303.1"/>
    </source>
</evidence>
<keyword evidence="1" id="KW-0812">Transmembrane</keyword>
<dbReference type="STRING" id="626523.GCWU000342_01111"/>
<keyword evidence="1" id="KW-0472">Membrane</keyword>
<feature type="transmembrane region" description="Helical" evidence="1">
    <location>
        <begin position="12"/>
        <end position="34"/>
    </location>
</feature>
<evidence type="ECO:0000313" key="3">
    <source>
        <dbReference type="Proteomes" id="UP000003494"/>
    </source>
</evidence>
<feature type="transmembrane region" description="Helical" evidence="1">
    <location>
        <begin position="46"/>
        <end position="65"/>
    </location>
</feature>
<feature type="transmembrane region" description="Helical" evidence="1">
    <location>
        <begin position="102"/>
        <end position="124"/>
    </location>
</feature>
<accession>C4GB10</accession>